<dbReference type="EMBL" id="BGPR01086114">
    <property type="protein sequence ID" value="GBM02132.1"/>
    <property type="molecule type" value="Genomic_DNA"/>
</dbReference>
<name>A0A4Y2CCG3_ARAVE</name>
<dbReference type="Proteomes" id="UP000499080">
    <property type="component" value="Unassembled WGS sequence"/>
</dbReference>
<gene>
    <name evidence="1" type="ORF">AVEN_513_1</name>
</gene>
<proteinExistence type="predicted"/>
<keyword evidence="2" id="KW-1185">Reference proteome</keyword>
<accession>A0A4Y2CCG3</accession>
<evidence type="ECO:0000313" key="1">
    <source>
        <dbReference type="EMBL" id="GBM02132.1"/>
    </source>
</evidence>
<evidence type="ECO:0000313" key="2">
    <source>
        <dbReference type="Proteomes" id="UP000499080"/>
    </source>
</evidence>
<protein>
    <submittedName>
        <fullName evidence="1">Uncharacterized protein</fullName>
    </submittedName>
</protein>
<comment type="caution">
    <text evidence="1">The sequence shown here is derived from an EMBL/GenBank/DDBJ whole genome shotgun (WGS) entry which is preliminary data.</text>
</comment>
<dbReference type="AlphaFoldDB" id="A0A4Y2CCG3"/>
<reference evidence="1 2" key="1">
    <citation type="journal article" date="2019" name="Sci. Rep.">
        <title>Orb-weaving spider Araneus ventricosus genome elucidates the spidroin gene catalogue.</title>
        <authorList>
            <person name="Kono N."/>
            <person name="Nakamura H."/>
            <person name="Ohtoshi R."/>
            <person name="Moran D.A.P."/>
            <person name="Shinohara A."/>
            <person name="Yoshida Y."/>
            <person name="Fujiwara M."/>
            <person name="Mori M."/>
            <person name="Tomita M."/>
            <person name="Arakawa K."/>
        </authorList>
    </citation>
    <scope>NUCLEOTIDE SEQUENCE [LARGE SCALE GENOMIC DNA]</scope>
</reference>
<organism evidence="1 2">
    <name type="scientific">Araneus ventricosus</name>
    <name type="common">Orbweaver spider</name>
    <name type="synonym">Epeira ventricosa</name>
    <dbReference type="NCBI Taxonomy" id="182803"/>
    <lineage>
        <taxon>Eukaryota</taxon>
        <taxon>Metazoa</taxon>
        <taxon>Ecdysozoa</taxon>
        <taxon>Arthropoda</taxon>
        <taxon>Chelicerata</taxon>
        <taxon>Arachnida</taxon>
        <taxon>Araneae</taxon>
        <taxon>Araneomorphae</taxon>
        <taxon>Entelegynae</taxon>
        <taxon>Araneoidea</taxon>
        <taxon>Araneidae</taxon>
        <taxon>Araneus</taxon>
    </lineage>
</organism>
<sequence>MTNFSPDVMASLACWSANSFPGSPTWALTQERPTMFFALKMFDFTLLVNCLEMGVPAQVLSSSSDRGAKLRVPSRNSPRVVSKRGVIKTKTPCL</sequence>